<dbReference type="SUPFAM" id="SSF54427">
    <property type="entry name" value="NTF2-like"/>
    <property type="match status" value="1"/>
</dbReference>
<dbReference type="PANTHER" id="PTHR41534:SF2">
    <property type="entry name" value="3-PHENYLPROPIONATE_CINNAMIC ACID DIOXYGENASE SUBUNIT BETA"/>
    <property type="match status" value="1"/>
</dbReference>
<gene>
    <name evidence="3" type="ORF">OG563_47845</name>
</gene>
<keyword evidence="3" id="KW-0223">Dioxygenase</keyword>
<evidence type="ECO:0000313" key="3">
    <source>
        <dbReference type="EMBL" id="WUV46660.1"/>
    </source>
</evidence>
<reference evidence="3" key="1">
    <citation type="submission" date="2022-10" db="EMBL/GenBank/DDBJ databases">
        <title>The complete genomes of actinobacterial strains from the NBC collection.</title>
        <authorList>
            <person name="Joergensen T.S."/>
            <person name="Alvarez Arevalo M."/>
            <person name="Sterndorff E.B."/>
            <person name="Faurdal D."/>
            <person name="Vuksanovic O."/>
            <person name="Mourched A.-S."/>
            <person name="Charusanti P."/>
            <person name="Shaw S."/>
            <person name="Blin K."/>
            <person name="Weber T."/>
        </authorList>
    </citation>
    <scope>NUCLEOTIDE SEQUENCE</scope>
    <source>
        <strain evidence="3">NBC_01482</strain>
    </source>
</reference>
<dbReference type="RefSeq" id="WP_329410583.1">
    <property type="nucleotide sequence ID" value="NZ_CP109441.1"/>
</dbReference>
<comment type="similarity">
    <text evidence="1">Belongs to the bacterial ring-hydroxylating dioxygenase beta subunit family.</text>
</comment>
<protein>
    <submittedName>
        <fullName evidence="3">Aromatic-ring-hydroxylating dioxygenase subunit beta</fullName>
    </submittedName>
</protein>
<evidence type="ECO:0000256" key="2">
    <source>
        <dbReference type="ARBA" id="ARBA00023002"/>
    </source>
</evidence>
<dbReference type="InterPro" id="IPR032710">
    <property type="entry name" value="NTF2-like_dom_sf"/>
</dbReference>
<proteinExistence type="inferred from homology"/>
<accession>A0ABZ1YWM4</accession>
<dbReference type="EMBL" id="CP109441">
    <property type="protein sequence ID" value="WUV46660.1"/>
    <property type="molecule type" value="Genomic_DNA"/>
</dbReference>
<dbReference type="PANTHER" id="PTHR41534">
    <property type="entry name" value="BLR3401 PROTEIN"/>
    <property type="match status" value="1"/>
</dbReference>
<dbReference type="GO" id="GO:0051213">
    <property type="term" value="F:dioxygenase activity"/>
    <property type="evidence" value="ECO:0007669"/>
    <property type="project" value="UniProtKB-KW"/>
</dbReference>
<keyword evidence="2" id="KW-0560">Oxidoreductase</keyword>
<dbReference type="Pfam" id="PF00866">
    <property type="entry name" value="Ring_hydroxyl_B"/>
    <property type="match status" value="1"/>
</dbReference>
<evidence type="ECO:0000313" key="4">
    <source>
        <dbReference type="Proteomes" id="UP001432062"/>
    </source>
</evidence>
<dbReference type="Proteomes" id="UP001432062">
    <property type="component" value="Chromosome"/>
</dbReference>
<dbReference type="CDD" id="cd00667">
    <property type="entry name" value="ring_hydroxylating_dioxygenases_beta"/>
    <property type="match status" value="1"/>
</dbReference>
<evidence type="ECO:0000256" key="1">
    <source>
        <dbReference type="ARBA" id="ARBA00009570"/>
    </source>
</evidence>
<name>A0ABZ1YWM4_9NOCA</name>
<dbReference type="InterPro" id="IPR000391">
    <property type="entry name" value="Rng_hydr_dOase-bsu"/>
</dbReference>
<dbReference type="Gene3D" id="3.10.450.50">
    <property type="match status" value="1"/>
</dbReference>
<organism evidence="3 4">
    <name type="scientific">Nocardia vinacea</name>
    <dbReference type="NCBI Taxonomy" id="96468"/>
    <lineage>
        <taxon>Bacteria</taxon>
        <taxon>Bacillati</taxon>
        <taxon>Actinomycetota</taxon>
        <taxon>Actinomycetes</taxon>
        <taxon>Mycobacteriales</taxon>
        <taxon>Nocardiaceae</taxon>
        <taxon>Nocardia</taxon>
    </lineage>
</organism>
<sequence>MRITTSTVNHAVIAEIEQFLYNEADLLDDWHLHEWLDLFLPEGQYLVPSTVNRDGDPNTDLFLVQDDRFLLEQRVNSLQTRAAHAEYPHSRTRRLITNVRAVSSDDTVDVVANFAIYRFRSGASDVYVGRYHHQLVRTESGELKFRVRKSVLDLEALRPHGKVSFIL</sequence>
<keyword evidence="4" id="KW-1185">Reference proteome</keyword>